<dbReference type="Proteomes" id="UP001231649">
    <property type="component" value="Chromosome 15"/>
</dbReference>
<keyword evidence="2" id="KW-1185">Reference proteome</keyword>
<dbReference type="EMBL" id="CM056791">
    <property type="protein sequence ID" value="KAJ8725365.1"/>
    <property type="molecule type" value="Genomic_DNA"/>
</dbReference>
<sequence>MKMVPPHRIPTLATLILLLLLQPTLEAKKSKKKVICPIGFQITYSNVDGEPLCYRLKGPERLTDKYVGCTGNLYTYKLFNSLNMTKSELVLWTEYKSLYRGGPFIDYSYTKSIGSLLETTFEVDNPQKSIEEELCVVVDPVSNFTATRCDDEFYRYCLVEPYVDEDSMSQEGCDDFKGSWRFWSPKATCLSPATAVGGGAVRATWLQSKEICEKRGGTVLYNGWRYSNNPLLHISGSLPVYPLGITFDPQRHSHIVNEDATTPPTEWGLEDTIEMVSGNETSYGAIRNDIWELVNSSYIFYDVICEKNVELRKVEMVVSADEQNKLILTVGDNVNEENIYCFTDSETFSPTPVKISFDDIHNKILSYVLKPIGDGYYWCVHIDSKRYLVSESNKALWIREEQSLRYNFAVKLALKKEYRFESVERLKKVWEKKLREYIFYSTNYYKINGGLEQIQDPKAFEGILKNFKSAHPDLNPKEKDILYGLKVKKVFLDGKTVLLHLNLNPRMKPVQPGTWEDIEIIYMKPVYYCTTNNHEFVESITVQCQIHTCVGNFNDGVQVVTTIDENCSMSTEVPTAFYHGVTPRVWRKPGSVIDKLQVETSDSNSDEGATSTPTPTPTPTPIIPEYTVNTENGTANYTTTTNSTIGDNTSDPATITSSVVTAVPTPEPSTTEDSSETSSETVTVTVTETVTATAPESVTTVTLPTTTRETIKTEVPIIITPPLVPTSTTPVWTPPPTPPPPSEQLQQVMDELQSLIDNETVPLLVEDIKTAFDQVDGFLAENVDLSIPGELLHLLDGIGSRLDLGGSENATTIRSNIALLVTDADPNLPVKGLRIAAREQDTFDEGAFEILRDEFDSANLQLENSEAVVKLPDSVAASSRRISFVVFRNDRAFHSKQPGDYAVNSRVLSVNVENVTEFDRGESVDIHFSSLGAGPERNQSRACAYWHFLESGLGYWSQDGCTFIRATRPGMLDTCRCNHLTHFAEVLVPRAVFSEENERALEIISVIGCCMSMFGLVVIGITAALFRSWRRDFSNKIWLQLCISILLLIICFIVIVFAKFEHYGVPCMFVGVLLHYSVLASFCWMLVAAVLSYRRLVLVFSRDASHKLLRASAFSWGVPCAIVGILLSVAPHSYAGRFEEKTPTGAFCYPSGLGLWLGVYAPIAAMLLANWTLFVLIVRSVFATNRGITRHGDTNEAVRCASVSCLLVFLFGLPWIFGLFAYNLVLAYLFALTATFQGFVLFIFFVVGNKKTRDLWLNKLKIKQTRKIPVTSSTYTNRSTGPGFRGAPQTSVEAKVSKPRSLSTPDDSRFS</sequence>
<evidence type="ECO:0000313" key="1">
    <source>
        <dbReference type="EMBL" id="KAJ8725365.1"/>
    </source>
</evidence>
<name>A0ACC2QUV6_9NEOP</name>
<gene>
    <name evidence="1" type="ORF">PYW08_003548</name>
</gene>
<reference evidence="1" key="1">
    <citation type="submission" date="2023-03" db="EMBL/GenBank/DDBJ databases">
        <title>Chromosome-level genomes of two armyworms, Mythimna separata and Mythimna loreyi, provide insights into the biosynthesis and reception of sex pheromones.</title>
        <authorList>
            <person name="Zhao H."/>
        </authorList>
    </citation>
    <scope>NUCLEOTIDE SEQUENCE</scope>
    <source>
        <strain evidence="1">BeijingLab</strain>
    </source>
</reference>
<accession>A0ACC2QUV6</accession>
<evidence type="ECO:0000313" key="2">
    <source>
        <dbReference type="Proteomes" id="UP001231649"/>
    </source>
</evidence>
<proteinExistence type="predicted"/>
<organism evidence="1 2">
    <name type="scientific">Mythimna loreyi</name>
    <dbReference type="NCBI Taxonomy" id="667449"/>
    <lineage>
        <taxon>Eukaryota</taxon>
        <taxon>Metazoa</taxon>
        <taxon>Ecdysozoa</taxon>
        <taxon>Arthropoda</taxon>
        <taxon>Hexapoda</taxon>
        <taxon>Insecta</taxon>
        <taxon>Pterygota</taxon>
        <taxon>Neoptera</taxon>
        <taxon>Endopterygota</taxon>
        <taxon>Lepidoptera</taxon>
        <taxon>Glossata</taxon>
        <taxon>Ditrysia</taxon>
        <taxon>Noctuoidea</taxon>
        <taxon>Noctuidae</taxon>
        <taxon>Noctuinae</taxon>
        <taxon>Hadenini</taxon>
        <taxon>Mythimna</taxon>
    </lineage>
</organism>
<protein>
    <submittedName>
        <fullName evidence="1">Uncharacterized protein</fullName>
    </submittedName>
</protein>
<comment type="caution">
    <text evidence="1">The sequence shown here is derived from an EMBL/GenBank/DDBJ whole genome shotgun (WGS) entry which is preliminary data.</text>
</comment>